<dbReference type="RefSeq" id="WP_211421640.1">
    <property type="nucleotide sequence ID" value="NZ_CP072642.1"/>
</dbReference>
<keyword evidence="10 13" id="KW-0648">Protein biosynthesis</keyword>
<dbReference type="EMBL" id="CP072642">
    <property type="protein sequence ID" value="QUV93241.1"/>
    <property type="molecule type" value="Genomic_DNA"/>
</dbReference>
<keyword evidence="17" id="KW-1185">Reference proteome</keyword>
<organism evidence="16 17">
    <name type="scientific">Chloracidobacterium sp. N</name>
    <dbReference type="NCBI Taxonomy" id="2821540"/>
    <lineage>
        <taxon>Bacteria</taxon>
        <taxon>Pseudomonadati</taxon>
        <taxon>Acidobacteriota</taxon>
        <taxon>Terriglobia</taxon>
        <taxon>Terriglobales</taxon>
        <taxon>Acidobacteriaceae</taxon>
        <taxon>Chloracidobacterium</taxon>
        <taxon>Chloracidobacterium aggregatum</taxon>
    </lineage>
</organism>
<dbReference type="Gene3D" id="2.170.220.10">
    <property type="match status" value="1"/>
</dbReference>
<keyword evidence="11 13" id="KW-0030">Aminoacyl-tRNA synthetase</keyword>
<dbReference type="InterPro" id="IPR004495">
    <property type="entry name" value="Met-tRNA-synth_bsu_C"/>
</dbReference>
<evidence type="ECO:0000256" key="12">
    <source>
        <dbReference type="ARBA" id="ARBA00047364"/>
    </source>
</evidence>
<dbReference type="NCBIfam" id="TIGR00398">
    <property type="entry name" value="metG"/>
    <property type="match status" value="1"/>
</dbReference>
<comment type="catalytic activity">
    <reaction evidence="12 13">
        <text>tRNA(Met) + L-methionine + ATP = L-methionyl-tRNA(Met) + AMP + diphosphate</text>
        <dbReference type="Rhea" id="RHEA:13481"/>
        <dbReference type="Rhea" id="RHEA-COMP:9667"/>
        <dbReference type="Rhea" id="RHEA-COMP:9698"/>
        <dbReference type="ChEBI" id="CHEBI:30616"/>
        <dbReference type="ChEBI" id="CHEBI:33019"/>
        <dbReference type="ChEBI" id="CHEBI:57844"/>
        <dbReference type="ChEBI" id="CHEBI:78442"/>
        <dbReference type="ChEBI" id="CHEBI:78530"/>
        <dbReference type="ChEBI" id="CHEBI:456215"/>
        <dbReference type="EC" id="6.1.1.10"/>
    </reaction>
</comment>
<dbReference type="Pfam" id="PF09334">
    <property type="entry name" value="tRNA-synt_1g"/>
    <property type="match status" value="1"/>
</dbReference>
<evidence type="ECO:0000256" key="2">
    <source>
        <dbReference type="ARBA" id="ARBA00004496"/>
    </source>
</evidence>
<feature type="binding site" evidence="13">
    <location>
        <position position="128"/>
    </location>
    <ligand>
        <name>Zn(2+)</name>
        <dbReference type="ChEBI" id="CHEBI:29105"/>
    </ligand>
</feature>
<dbReference type="Gene3D" id="1.10.730.10">
    <property type="entry name" value="Isoleucyl-tRNA Synthetase, Domain 1"/>
    <property type="match status" value="1"/>
</dbReference>
<evidence type="ECO:0000256" key="9">
    <source>
        <dbReference type="ARBA" id="ARBA00022884"/>
    </source>
</evidence>
<dbReference type="InterPro" id="IPR012340">
    <property type="entry name" value="NA-bd_OB-fold"/>
</dbReference>
<dbReference type="InterPro" id="IPR023457">
    <property type="entry name" value="Met-tRNA_synth_2"/>
</dbReference>
<dbReference type="Gene3D" id="3.40.50.620">
    <property type="entry name" value="HUPs"/>
    <property type="match status" value="1"/>
</dbReference>
<dbReference type="SUPFAM" id="SSF47323">
    <property type="entry name" value="Anticodon-binding domain of a subclass of class I aminoacyl-tRNA synthetases"/>
    <property type="match status" value="1"/>
</dbReference>
<evidence type="ECO:0000256" key="10">
    <source>
        <dbReference type="ARBA" id="ARBA00022917"/>
    </source>
</evidence>
<reference evidence="16 17" key="1">
    <citation type="submission" date="2021-03" db="EMBL/GenBank/DDBJ databases">
        <title>Genomic and phenotypic characterization of Chloracidobacterium isolates provides evidence for multiple species.</title>
        <authorList>
            <person name="Saini M.K."/>
            <person name="Costas A.M.G."/>
            <person name="Tank M."/>
            <person name="Bryant D.A."/>
        </authorList>
    </citation>
    <scope>NUCLEOTIDE SEQUENCE [LARGE SCALE GENOMIC DNA]</scope>
    <source>
        <strain evidence="16 17">N</strain>
    </source>
</reference>
<feature type="compositionally biased region" description="Low complexity" evidence="14">
    <location>
        <begin position="541"/>
        <end position="552"/>
    </location>
</feature>
<protein>
    <recommendedName>
        <fullName evidence="13">Methionine--tRNA ligase</fullName>
        <ecNumber evidence="13">6.1.1.10</ecNumber>
    </recommendedName>
    <alternativeName>
        <fullName evidence="13">Methionyl-tRNA synthetase</fullName>
        <shortName evidence="13">MetRS</shortName>
    </alternativeName>
</protein>
<feature type="short sequence motif" description="'KMSKS' region" evidence="13">
    <location>
        <begin position="298"/>
        <end position="302"/>
    </location>
</feature>
<evidence type="ECO:0000256" key="8">
    <source>
        <dbReference type="ARBA" id="ARBA00022840"/>
    </source>
</evidence>
<dbReference type="PANTHER" id="PTHR43326:SF1">
    <property type="entry name" value="METHIONINE--TRNA LIGASE, MITOCHONDRIAL"/>
    <property type="match status" value="1"/>
</dbReference>
<evidence type="ECO:0000256" key="4">
    <source>
        <dbReference type="ARBA" id="ARBA00022490"/>
    </source>
</evidence>
<feature type="binding site" evidence="13">
    <location>
        <position position="131"/>
    </location>
    <ligand>
        <name>Zn(2+)</name>
        <dbReference type="ChEBI" id="CHEBI:29105"/>
    </ligand>
</feature>
<dbReference type="InterPro" id="IPR002547">
    <property type="entry name" value="tRNA-bd_dom"/>
</dbReference>
<evidence type="ECO:0000313" key="17">
    <source>
        <dbReference type="Proteomes" id="UP000677668"/>
    </source>
</evidence>
<dbReference type="CDD" id="cd07957">
    <property type="entry name" value="Anticodon_Ia_Met"/>
    <property type="match status" value="1"/>
</dbReference>
<dbReference type="SUPFAM" id="SSF52374">
    <property type="entry name" value="Nucleotidylyl transferase"/>
    <property type="match status" value="1"/>
</dbReference>
<dbReference type="PANTHER" id="PTHR43326">
    <property type="entry name" value="METHIONYL-TRNA SYNTHETASE"/>
    <property type="match status" value="1"/>
</dbReference>
<evidence type="ECO:0000259" key="15">
    <source>
        <dbReference type="PROSITE" id="PS50886"/>
    </source>
</evidence>
<comment type="similarity">
    <text evidence="13">Belongs to the class-I aminoacyl-tRNA synthetase family. MetG type 2A subfamily.</text>
</comment>
<feature type="domain" description="TRNA-binding" evidence="15">
    <location>
        <begin position="563"/>
        <end position="666"/>
    </location>
</feature>
<dbReference type="InterPro" id="IPR033911">
    <property type="entry name" value="MetRS_core"/>
</dbReference>
<evidence type="ECO:0000256" key="13">
    <source>
        <dbReference type="HAMAP-Rule" id="MF_01228"/>
    </source>
</evidence>
<keyword evidence="7 13" id="KW-0547">Nucleotide-binding</keyword>
<feature type="binding site" evidence="13">
    <location>
        <position position="149"/>
    </location>
    <ligand>
        <name>Zn(2+)</name>
        <dbReference type="ChEBI" id="CHEBI:29105"/>
    </ligand>
</feature>
<evidence type="ECO:0000256" key="7">
    <source>
        <dbReference type="ARBA" id="ARBA00022741"/>
    </source>
</evidence>
<dbReference type="NCBIfam" id="NF008900">
    <property type="entry name" value="PRK12267.1"/>
    <property type="match status" value="1"/>
</dbReference>
<dbReference type="PRINTS" id="PR01041">
    <property type="entry name" value="TRNASYNTHMET"/>
</dbReference>
<comment type="function">
    <text evidence="1 13">Is required not only for elongation of protein synthesis but also for the initiation of all mRNA translation through initiator tRNA(fMet) aminoacylation.</text>
</comment>
<keyword evidence="13" id="KW-0479">Metal-binding</keyword>
<dbReference type="Pfam" id="PF01588">
    <property type="entry name" value="tRNA_bind"/>
    <property type="match status" value="1"/>
</dbReference>
<keyword evidence="5 13" id="KW-0820">tRNA-binding</keyword>
<proteinExistence type="inferred from homology"/>
<feature type="short sequence motif" description="'HIGH' region" evidence="13">
    <location>
        <begin position="13"/>
        <end position="23"/>
    </location>
</feature>
<keyword evidence="8 13" id="KW-0067">ATP-binding</keyword>
<evidence type="ECO:0000313" key="16">
    <source>
        <dbReference type="EMBL" id="QUV93241.1"/>
    </source>
</evidence>
<gene>
    <name evidence="13 16" type="primary">metG</name>
    <name evidence="16" type="ORF">J8C05_07605</name>
</gene>
<evidence type="ECO:0000256" key="5">
    <source>
        <dbReference type="ARBA" id="ARBA00022555"/>
    </source>
</evidence>
<dbReference type="GO" id="GO:0004825">
    <property type="term" value="F:methionine-tRNA ligase activity"/>
    <property type="evidence" value="ECO:0007669"/>
    <property type="project" value="UniProtKB-EC"/>
</dbReference>
<dbReference type="PROSITE" id="PS50886">
    <property type="entry name" value="TRBD"/>
    <property type="match status" value="1"/>
</dbReference>
<feature type="region of interest" description="Disordered" evidence="14">
    <location>
        <begin position="528"/>
        <end position="554"/>
    </location>
</feature>
<evidence type="ECO:0000256" key="6">
    <source>
        <dbReference type="ARBA" id="ARBA00022598"/>
    </source>
</evidence>
<comment type="cofactor">
    <cofactor evidence="13">
        <name>Zn(2+)</name>
        <dbReference type="ChEBI" id="CHEBI:29105"/>
    </cofactor>
    <text evidence="13">Binds 1 zinc ion per subunit.</text>
</comment>
<comment type="caution">
    <text evidence="13">Lacks conserved residue(s) required for the propagation of feature annotation.</text>
</comment>
<keyword evidence="9 13" id="KW-0694">RNA-binding</keyword>
<sequence>MTDRRFYVTTPIYYVNARPHLGHLYTTLLADTLARHYRQRCFETFFLTGTDEHGLNIERAAAAANLPVKAYVDATVAEFQRTFAAFGLQPDDWIRTTDPAHIAGAQTLWRQVRERGYIYKGHYEGWYCPSCNEFKEEVTPGEAPVCDIHLRPTEWVAEESYFFKLSAFRDRLLEFYETQPEAVQPDTRRNEVRSFVAANLRDLSISRISVKWGIPVPDDPAHTMYVWFDALSNYITALGYGNGRRQDFDRFWPYVLHLVGKDILRFHAVYWPAFLMAAGLPLPRRVFSHGMWLSGGRKMSKTPDASGRSNAIDLDVLRRHFSNDVVRYFCLREMAYGQDGDFTYEALIDRANGDLASGLGNLASRTVTLIRKAFGGAVPNVPPDAPEEARAMAATIAERFAAQRPVFLAHIERLALSRALETAWELVALLDKYLSDTAPWKLTAHPGAQPRLATILHTAAEGLRHLAVWLYPFLPDATGQLWNRLGLAGHPAAVAPEDLSWQRFEGAVVADGPGLFPRLDKTAIMNDIENTSRPGTPELTAAPSQAAEPSPAGGESGYITIDDFAKVELRVGQVLTAERVPKADKLLCLQVDVGETAPRQILAGIAQYYAPETLIGRKIVVVTNLAPRKLRGLESNGMLLAASVGEQGRPVIATFAEDVPNGARLK</sequence>
<dbReference type="CDD" id="cd00814">
    <property type="entry name" value="MetRS_core"/>
    <property type="match status" value="1"/>
</dbReference>
<dbReference type="InterPro" id="IPR015413">
    <property type="entry name" value="Methionyl/Leucyl_tRNA_Synth"/>
</dbReference>
<accession>A0ABX8B2C0</accession>
<dbReference type="SUPFAM" id="SSF50249">
    <property type="entry name" value="Nucleic acid-binding proteins"/>
    <property type="match status" value="1"/>
</dbReference>
<comment type="subunit">
    <text evidence="3 13">Homodimer.</text>
</comment>
<evidence type="ECO:0000256" key="11">
    <source>
        <dbReference type="ARBA" id="ARBA00023146"/>
    </source>
</evidence>
<evidence type="ECO:0000256" key="3">
    <source>
        <dbReference type="ARBA" id="ARBA00011738"/>
    </source>
</evidence>
<dbReference type="NCBIfam" id="TIGR00399">
    <property type="entry name" value="metG_C_term"/>
    <property type="match status" value="1"/>
</dbReference>
<dbReference type="Proteomes" id="UP000677668">
    <property type="component" value="Chromosome 1"/>
</dbReference>
<dbReference type="EC" id="6.1.1.10" evidence="13"/>
<evidence type="ECO:0000256" key="14">
    <source>
        <dbReference type="SAM" id="MobiDB-lite"/>
    </source>
</evidence>
<evidence type="ECO:0000256" key="1">
    <source>
        <dbReference type="ARBA" id="ARBA00003314"/>
    </source>
</evidence>
<dbReference type="InterPro" id="IPR041872">
    <property type="entry name" value="Anticodon_Met"/>
</dbReference>
<keyword evidence="4 13" id="KW-0963">Cytoplasm</keyword>
<dbReference type="InterPro" id="IPR009080">
    <property type="entry name" value="tRNAsynth_Ia_anticodon-bd"/>
</dbReference>
<dbReference type="InterPro" id="IPR014758">
    <property type="entry name" value="Met-tRNA_synth"/>
</dbReference>
<dbReference type="CDD" id="cd02800">
    <property type="entry name" value="tRNA_bind_EcMetRS_like"/>
    <property type="match status" value="1"/>
</dbReference>
<dbReference type="InterPro" id="IPR014729">
    <property type="entry name" value="Rossmann-like_a/b/a_fold"/>
</dbReference>
<feature type="binding site" evidence="13">
    <location>
        <position position="146"/>
    </location>
    <ligand>
        <name>Zn(2+)</name>
        <dbReference type="ChEBI" id="CHEBI:29105"/>
    </ligand>
</feature>
<comment type="subcellular location">
    <subcellularLocation>
        <location evidence="2 13">Cytoplasm</location>
    </subcellularLocation>
</comment>
<dbReference type="Gene3D" id="2.40.50.140">
    <property type="entry name" value="Nucleic acid-binding proteins"/>
    <property type="match status" value="1"/>
</dbReference>
<dbReference type="HAMAP" id="MF_01228">
    <property type="entry name" value="Met_tRNA_synth_type2"/>
    <property type="match status" value="1"/>
</dbReference>
<keyword evidence="6 13" id="KW-0436">Ligase</keyword>
<name>A0ABX8B2C0_9BACT</name>
<keyword evidence="13" id="KW-0862">Zinc</keyword>